<dbReference type="EC" id="3.5.2.6" evidence="3 6"/>
<evidence type="ECO:0000256" key="3">
    <source>
        <dbReference type="ARBA" id="ARBA00012865"/>
    </source>
</evidence>
<dbReference type="EMBL" id="CP009962">
    <property type="protein sequence ID" value="AIY42546.1"/>
    <property type="molecule type" value="Genomic_DNA"/>
</dbReference>
<dbReference type="InterPro" id="IPR012338">
    <property type="entry name" value="Beta-lactam/transpept-like"/>
</dbReference>
<dbReference type="KEGG" id="care:LT85_3388"/>
<keyword evidence="5 6" id="KW-0046">Antibiotic resistance</keyword>
<dbReference type="STRING" id="279058.LT85_3388"/>
<comment type="similarity">
    <text evidence="2 6">Belongs to the class-A beta-lactamase family.</text>
</comment>
<dbReference type="InterPro" id="IPR045155">
    <property type="entry name" value="Beta-lactam_cat"/>
</dbReference>
<sequence>MNRRQFAGNLGMAFGALAIGAYTQKSWAIADNPAAASIVAQLRQIESTTGGRLGVAIFDSRSGKTYAYRGDERFPMCSTFKLLASALVLKRVDQGKEQLARRIRYKASDLVPYSPATEHHTGGDGMSVGELCEAAITLSDNTAANLLLQSFGGPAQLTAYMRASGDKMTRLDRIEPHLNESAPGDPRDTTTPNAMVHSLREILLGDNLSASSRQQLTDWLLANKTGDKRLRALLPAGWHVADKTGTGDQGTANDIGMLLPPGGAPLLVASYLTGTIKASAAARDAVHAEVGRLAASLVAAGPAT</sequence>
<dbReference type="Proteomes" id="UP000030302">
    <property type="component" value="Chromosome"/>
</dbReference>
<reference evidence="9" key="1">
    <citation type="journal article" date="2014" name="Soil Biol. Biochem.">
        <title>Structure and function of bacterial communities in ageing soils: Insights from the Mendocino ecological staircase.</title>
        <authorList>
            <person name="Uroz S."/>
            <person name="Tech J.J."/>
            <person name="Sawaya N.A."/>
            <person name="Frey-Klett P."/>
            <person name="Leveau J.H.J."/>
        </authorList>
    </citation>
    <scope>NUCLEOTIDE SEQUENCE [LARGE SCALE GENOMIC DNA]</scope>
    <source>
        <strain evidence="9">Cal35</strain>
    </source>
</reference>
<dbReference type="GO" id="GO:0008800">
    <property type="term" value="F:beta-lactamase activity"/>
    <property type="evidence" value="ECO:0007669"/>
    <property type="project" value="UniProtKB-UniRule"/>
</dbReference>
<dbReference type="NCBIfam" id="NF033103">
    <property type="entry name" value="bla_class_A"/>
    <property type="match status" value="1"/>
</dbReference>
<dbReference type="Gene3D" id="3.40.710.10">
    <property type="entry name" value="DD-peptidase/beta-lactamase superfamily"/>
    <property type="match status" value="1"/>
</dbReference>
<proteinExistence type="inferred from homology"/>
<dbReference type="OrthoDB" id="9784149at2"/>
<dbReference type="RefSeq" id="WP_038490921.1">
    <property type="nucleotide sequence ID" value="NZ_CP009962.1"/>
</dbReference>
<dbReference type="PANTHER" id="PTHR35333:SF3">
    <property type="entry name" value="BETA-LACTAMASE-TYPE TRANSPEPTIDASE FOLD CONTAINING PROTEIN"/>
    <property type="match status" value="1"/>
</dbReference>
<dbReference type="Pfam" id="PF13354">
    <property type="entry name" value="Beta-lactamase2"/>
    <property type="match status" value="1"/>
</dbReference>
<evidence type="ECO:0000256" key="1">
    <source>
        <dbReference type="ARBA" id="ARBA00001526"/>
    </source>
</evidence>
<evidence type="ECO:0000256" key="4">
    <source>
        <dbReference type="ARBA" id="ARBA00022801"/>
    </source>
</evidence>
<dbReference type="PANTHER" id="PTHR35333">
    <property type="entry name" value="BETA-LACTAMASE"/>
    <property type="match status" value="1"/>
</dbReference>
<name>A0A0A1FDD8_9BURK</name>
<dbReference type="PROSITE" id="PS00146">
    <property type="entry name" value="BETA_LACTAMASE_A"/>
    <property type="match status" value="1"/>
</dbReference>
<dbReference type="GO" id="GO:0030655">
    <property type="term" value="P:beta-lactam antibiotic catabolic process"/>
    <property type="evidence" value="ECO:0007669"/>
    <property type="project" value="InterPro"/>
</dbReference>
<evidence type="ECO:0000313" key="9">
    <source>
        <dbReference type="Proteomes" id="UP000030302"/>
    </source>
</evidence>
<feature type="domain" description="Beta-lactamase class A catalytic" evidence="7">
    <location>
        <begin position="55"/>
        <end position="269"/>
    </location>
</feature>
<dbReference type="PRINTS" id="PR00118">
    <property type="entry name" value="BLACTAMASEA"/>
</dbReference>
<keyword evidence="9" id="KW-1185">Reference proteome</keyword>
<comment type="catalytic activity">
    <reaction evidence="1 6">
        <text>a beta-lactam + H2O = a substituted beta-amino acid</text>
        <dbReference type="Rhea" id="RHEA:20401"/>
        <dbReference type="ChEBI" id="CHEBI:15377"/>
        <dbReference type="ChEBI" id="CHEBI:35627"/>
        <dbReference type="ChEBI" id="CHEBI:140347"/>
        <dbReference type="EC" id="3.5.2.6"/>
    </reaction>
</comment>
<dbReference type="InterPro" id="IPR023650">
    <property type="entry name" value="Beta-lactam_class-A_AS"/>
</dbReference>
<keyword evidence="4 6" id="KW-0378">Hydrolase</keyword>
<dbReference type="HOGENOM" id="CLU_031960_6_0_4"/>
<evidence type="ECO:0000256" key="6">
    <source>
        <dbReference type="RuleBase" id="RU361140"/>
    </source>
</evidence>
<dbReference type="AlphaFoldDB" id="A0A0A1FDD8"/>
<gene>
    <name evidence="8" type="ORF">LT85_3388</name>
</gene>
<accession>A0A0A1FDD8</accession>
<dbReference type="SUPFAM" id="SSF56601">
    <property type="entry name" value="beta-lactamase/transpeptidase-like"/>
    <property type="match status" value="1"/>
</dbReference>
<evidence type="ECO:0000259" key="7">
    <source>
        <dbReference type="Pfam" id="PF13354"/>
    </source>
</evidence>
<evidence type="ECO:0000313" key="8">
    <source>
        <dbReference type="EMBL" id="AIY42546.1"/>
    </source>
</evidence>
<protein>
    <recommendedName>
        <fullName evidence="3 6">Beta-lactamase</fullName>
        <ecNumber evidence="3 6">3.5.2.6</ecNumber>
    </recommendedName>
</protein>
<dbReference type="InterPro" id="IPR000871">
    <property type="entry name" value="Beta-lactam_class-A"/>
</dbReference>
<evidence type="ECO:0000256" key="5">
    <source>
        <dbReference type="ARBA" id="ARBA00023251"/>
    </source>
</evidence>
<dbReference type="GO" id="GO:0046677">
    <property type="term" value="P:response to antibiotic"/>
    <property type="evidence" value="ECO:0007669"/>
    <property type="project" value="UniProtKB-UniRule"/>
</dbReference>
<organism evidence="8 9">
    <name type="scientific">Collimonas arenae</name>
    <dbReference type="NCBI Taxonomy" id="279058"/>
    <lineage>
        <taxon>Bacteria</taxon>
        <taxon>Pseudomonadati</taxon>
        <taxon>Pseudomonadota</taxon>
        <taxon>Betaproteobacteria</taxon>
        <taxon>Burkholderiales</taxon>
        <taxon>Oxalobacteraceae</taxon>
        <taxon>Collimonas</taxon>
    </lineage>
</organism>
<evidence type="ECO:0000256" key="2">
    <source>
        <dbReference type="ARBA" id="ARBA00009009"/>
    </source>
</evidence>